<proteinExistence type="predicted"/>
<keyword evidence="2" id="KW-1185">Reference proteome</keyword>
<evidence type="ECO:0000313" key="2">
    <source>
        <dbReference type="Proteomes" id="UP000070700"/>
    </source>
</evidence>
<dbReference type="InParanoid" id="A0A194XW80"/>
<sequence>MAPPPSRKQKNDDVKSPIVFTCPGFKPDARLMVFDQEFQVLSPMLKLNSAFFRKFFDSPDKAPTNKASSRIGLGSFTTFKYDWITIVDAALLAISIPEDELQTQLESLRGDRKSSGIYDLIVAFEKLLCAIFARPYQLQDTEQLLLMVDLADYYHALPILSRTLDGALINSPIFCQDIGNYCTELFVAAAKLRNALLFRECLIWVVGPHRTPKYEDLSDQKLRLVARCAHGDISTKDSDNFEAQSDELFKDMGQHHSEHGEGLIDYAWWFRDLNDKCLLHEHDLLGLLDNKLVLDNMIHTAGGVRFQDHFFCATISDEELPWDVNKTDW</sequence>
<evidence type="ECO:0000313" key="1">
    <source>
        <dbReference type="EMBL" id="KUJ24555.1"/>
    </source>
</evidence>
<name>A0A194XW80_MOLSC</name>
<organism evidence="1 2">
    <name type="scientific">Mollisia scopiformis</name>
    <name type="common">Conifer needle endophyte fungus</name>
    <name type="synonym">Phialocephala scopiformis</name>
    <dbReference type="NCBI Taxonomy" id="149040"/>
    <lineage>
        <taxon>Eukaryota</taxon>
        <taxon>Fungi</taxon>
        <taxon>Dikarya</taxon>
        <taxon>Ascomycota</taxon>
        <taxon>Pezizomycotina</taxon>
        <taxon>Leotiomycetes</taxon>
        <taxon>Helotiales</taxon>
        <taxon>Mollisiaceae</taxon>
        <taxon>Mollisia</taxon>
    </lineage>
</organism>
<evidence type="ECO:0008006" key="3">
    <source>
        <dbReference type="Google" id="ProtNLM"/>
    </source>
</evidence>
<protein>
    <recommendedName>
        <fullName evidence="3">BTB domain-containing protein</fullName>
    </recommendedName>
</protein>
<dbReference type="Proteomes" id="UP000070700">
    <property type="component" value="Unassembled WGS sequence"/>
</dbReference>
<dbReference type="RefSeq" id="XP_018078910.1">
    <property type="nucleotide sequence ID" value="XM_018208675.1"/>
</dbReference>
<gene>
    <name evidence="1" type="ORF">LY89DRAFT_573119</name>
</gene>
<accession>A0A194XW80</accession>
<dbReference type="AlphaFoldDB" id="A0A194XW80"/>
<dbReference type="OrthoDB" id="2129688at2759"/>
<dbReference type="EMBL" id="KQ947404">
    <property type="protein sequence ID" value="KUJ24555.1"/>
    <property type="molecule type" value="Genomic_DNA"/>
</dbReference>
<dbReference type="KEGG" id="psco:LY89DRAFT_573119"/>
<dbReference type="GeneID" id="28818401"/>
<reference evidence="1 2" key="1">
    <citation type="submission" date="2015-10" db="EMBL/GenBank/DDBJ databases">
        <title>Full genome of DAOMC 229536 Phialocephala scopiformis, a fungal endophyte of spruce producing the potent anti-insectan compound rugulosin.</title>
        <authorList>
            <consortium name="DOE Joint Genome Institute"/>
            <person name="Walker A.K."/>
            <person name="Frasz S.L."/>
            <person name="Seifert K.A."/>
            <person name="Miller J.D."/>
            <person name="Mondo S.J."/>
            <person name="Labutti K."/>
            <person name="Lipzen A."/>
            <person name="Dockter R."/>
            <person name="Kennedy M."/>
            <person name="Grigoriev I.V."/>
            <person name="Spatafora J.W."/>
        </authorList>
    </citation>
    <scope>NUCLEOTIDE SEQUENCE [LARGE SCALE GENOMIC DNA]</scope>
    <source>
        <strain evidence="1 2">CBS 120377</strain>
    </source>
</reference>